<accession>A0A2R7Y6K8</accession>
<dbReference type="AlphaFoldDB" id="A0A2R7Y6K8"/>
<dbReference type="Proteomes" id="UP000244093">
    <property type="component" value="Unassembled WGS sequence"/>
</dbReference>
<dbReference type="EMBL" id="NBVN01000002">
    <property type="protein sequence ID" value="PUA33133.1"/>
    <property type="molecule type" value="Genomic_DNA"/>
</dbReference>
<proteinExistence type="predicted"/>
<dbReference type="InterPro" id="IPR018665">
    <property type="entry name" value="DUF2122_RecB-nuclease-rel"/>
</dbReference>
<evidence type="ECO:0000313" key="1">
    <source>
        <dbReference type="EMBL" id="PUA33133.1"/>
    </source>
</evidence>
<dbReference type="Pfam" id="PF09895">
    <property type="entry name" value="DUF2122"/>
    <property type="match status" value="1"/>
</dbReference>
<evidence type="ECO:0008006" key="3">
    <source>
        <dbReference type="Google" id="ProtNLM"/>
    </source>
</evidence>
<reference evidence="1 2" key="1">
    <citation type="journal article" date="2018" name="Syst. Appl. Microbiol.">
        <title>A new symbiotic nanoarchaeote (Candidatus Nanoclepta minutus) and its host (Zestosphaera tikiterensis gen. nov., sp. nov.) from a New Zealand hot spring.</title>
        <authorList>
            <person name="St John E."/>
            <person name="Liu Y."/>
            <person name="Podar M."/>
            <person name="Stott M.B."/>
            <person name="Meneghin J."/>
            <person name="Chen Z."/>
            <person name="Lagutin K."/>
            <person name="Mitchell K."/>
            <person name="Reysenbach A.L."/>
        </authorList>
    </citation>
    <scope>NUCLEOTIDE SEQUENCE [LARGE SCALE GENOMIC DNA]</scope>
    <source>
        <strain evidence="1">NZ3</strain>
    </source>
</reference>
<name>A0A2R7Y6K8_9CREN</name>
<evidence type="ECO:0000313" key="2">
    <source>
        <dbReference type="Proteomes" id="UP000244093"/>
    </source>
</evidence>
<organism evidence="1 2">
    <name type="scientific">Zestosphaera tikiterensis</name>
    <dbReference type="NCBI Taxonomy" id="1973259"/>
    <lineage>
        <taxon>Archaea</taxon>
        <taxon>Thermoproteota</taxon>
        <taxon>Thermoprotei</taxon>
        <taxon>Desulfurococcales</taxon>
        <taxon>Desulfurococcaceae</taxon>
        <taxon>Zestosphaera</taxon>
    </lineage>
</organism>
<comment type="caution">
    <text evidence="1">The sequence shown here is derived from an EMBL/GenBank/DDBJ whole genome shotgun (WGS) entry which is preliminary data.</text>
</comment>
<gene>
    <name evidence="1" type="ORF">B7O98_01460</name>
</gene>
<protein>
    <recommendedName>
        <fullName evidence="3">Exonuclease</fullName>
    </recommendedName>
</protein>
<sequence>MGGVGSGLEFLVVLNNVNSPSRLVDFVKVALSNNKVKIAAVVASRVSGMAAQTGVPEASKYAIKKNKAFFVLPTLQEVIELLKPDKVYIVVNSEVAKSLTEVKGEINGRVMLVFNGVEGSLSKSELALGEHIRIEDYEETPPAPVSLAIVLRELTKTT</sequence>